<dbReference type="InterPro" id="IPR041736">
    <property type="entry name" value="4OHPhenylPyrv_dOase_N"/>
</dbReference>
<dbReference type="GO" id="GO:0046872">
    <property type="term" value="F:metal ion binding"/>
    <property type="evidence" value="ECO:0007669"/>
    <property type="project" value="UniProtKB-KW"/>
</dbReference>
<dbReference type="PANTHER" id="PTHR11959:SF1">
    <property type="entry name" value="4-HYDROXYPHENYLPYRUVATE DIOXYGENASE"/>
    <property type="match status" value="1"/>
</dbReference>
<feature type="domain" description="VOC" evidence="6">
    <location>
        <begin position="179"/>
        <end position="335"/>
    </location>
</feature>
<feature type="binding site" evidence="5">
    <location>
        <position position="265"/>
    </location>
    <ligand>
        <name>Fe cation</name>
        <dbReference type="ChEBI" id="CHEBI:24875"/>
    </ligand>
</feature>
<evidence type="ECO:0000256" key="2">
    <source>
        <dbReference type="ARBA" id="ARBA00022723"/>
    </source>
</evidence>
<keyword evidence="4 5" id="KW-0408">Iron</keyword>
<comment type="caution">
    <text evidence="7">The sequence shown here is derived from an EMBL/GenBank/DDBJ whole genome shotgun (WGS) entry which is preliminary data.</text>
</comment>
<evidence type="ECO:0000256" key="3">
    <source>
        <dbReference type="ARBA" id="ARBA00022737"/>
    </source>
</evidence>
<dbReference type="EMBL" id="JACHMN010000002">
    <property type="protein sequence ID" value="MBB5870719.1"/>
    <property type="molecule type" value="Genomic_DNA"/>
</dbReference>
<keyword evidence="7" id="KW-0223">Dioxygenase</keyword>
<dbReference type="PANTHER" id="PTHR11959">
    <property type="entry name" value="4-HYDROXYPHENYLPYRUVATE DIOXYGENASE"/>
    <property type="match status" value="1"/>
</dbReference>
<dbReference type="InterPro" id="IPR037523">
    <property type="entry name" value="VOC_core"/>
</dbReference>
<dbReference type="InterPro" id="IPR004360">
    <property type="entry name" value="Glyas_Fos-R_dOase_dom"/>
</dbReference>
<dbReference type="Pfam" id="PF00903">
    <property type="entry name" value="Glyoxalase"/>
    <property type="match status" value="2"/>
</dbReference>
<dbReference type="Proteomes" id="UP000587527">
    <property type="component" value="Unassembled WGS sequence"/>
</dbReference>
<reference evidence="7 8" key="1">
    <citation type="submission" date="2020-08" db="EMBL/GenBank/DDBJ databases">
        <title>Sequencing the genomes of 1000 actinobacteria strains.</title>
        <authorList>
            <person name="Klenk H.-P."/>
        </authorList>
    </citation>
    <scope>NUCLEOTIDE SEQUENCE [LARGE SCALE GENOMIC DNA]</scope>
    <source>
        <strain evidence="7 8">DSM 45362</strain>
    </source>
</reference>
<name>A0A841BU82_9ACTN</name>
<feature type="binding site" evidence="5">
    <location>
        <position position="346"/>
    </location>
    <ligand>
        <name>Fe cation</name>
        <dbReference type="ChEBI" id="CHEBI:24875"/>
    </ligand>
</feature>
<gene>
    <name evidence="7" type="ORF">F4553_004098</name>
</gene>
<dbReference type="InterPro" id="IPR005956">
    <property type="entry name" value="4OHPhenylPyrv_dOase"/>
</dbReference>
<feature type="binding site" evidence="5">
    <location>
        <position position="182"/>
    </location>
    <ligand>
        <name>Fe cation</name>
        <dbReference type="ChEBI" id="CHEBI:24875"/>
    </ligand>
</feature>
<accession>A0A841BU82</accession>
<organism evidence="7 8">
    <name type="scientific">Allocatelliglobosispora scoriae</name>
    <dbReference type="NCBI Taxonomy" id="643052"/>
    <lineage>
        <taxon>Bacteria</taxon>
        <taxon>Bacillati</taxon>
        <taxon>Actinomycetota</taxon>
        <taxon>Actinomycetes</taxon>
        <taxon>Micromonosporales</taxon>
        <taxon>Micromonosporaceae</taxon>
        <taxon>Allocatelliglobosispora</taxon>
    </lineage>
</organism>
<dbReference type="PIRSF" id="PIRSF009283">
    <property type="entry name" value="HPP_dOase"/>
    <property type="match status" value="1"/>
</dbReference>
<proteinExistence type="inferred from homology"/>
<dbReference type="CDD" id="cd07250">
    <property type="entry name" value="HPPD_C_like"/>
    <property type="match status" value="1"/>
</dbReference>
<feature type="domain" description="VOC" evidence="6">
    <location>
        <begin position="10"/>
        <end position="151"/>
    </location>
</feature>
<dbReference type="CDD" id="cd08342">
    <property type="entry name" value="HPPD_N_like"/>
    <property type="match status" value="1"/>
</dbReference>
<dbReference type="FunFam" id="3.10.180.10:FF:000001">
    <property type="entry name" value="4-hydroxyphenylpyruvate dioxygenase"/>
    <property type="match status" value="1"/>
</dbReference>
<dbReference type="SUPFAM" id="SSF54593">
    <property type="entry name" value="Glyoxalase/Bleomycin resistance protein/Dihydroxybiphenyl dioxygenase"/>
    <property type="match status" value="1"/>
</dbReference>
<comment type="similarity">
    <text evidence="1">Belongs to the 4HPPD family.</text>
</comment>
<dbReference type="GO" id="GO:0003868">
    <property type="term" value="F:4-hydroxyphenylpyruvate dioxygenase activity"/>
    <property type="evidence" value="ECO:0007669"/>
    <property type="project" value="UniProtKB-EC"/>
</dbReference>
<keyword evidence="3" id="KW-0677">Repeat</keyword>
<dbReference type="PROSITE" id="PS51819">
    <property type="entry name" value="VOC"/>
    <property type="match status" value="2"/>
</dbReference>
<dbReference type="RefSeq" id="WP_184838296.1">
    <property type="nucleotide sequence ID" value="NZ_JACHMN010000002.1"/>
</dbReference>
<dbReference type="AlphaFoldDB" id="A0A841BU82"/>
<evidence type="ECO:0000256" key="4">
    <source>
        <dbReference type="ARBA" id="ARBA00023004"/>
    </source>
</evidence>
<sequence length="378" mass="41931">MTTDPFPVKGIDHVTFVVGNAKQAAHYYSTAFGMTCVAYRGPEQAANEVYGVAPEFRRDYSEYVLVSGGARFVLRGAVRPDAAEITRLAKHGDGVSEIALEVPDVDEAYRYAVEHGATGTMEPHDLKDEFGTVRMAAIATYGDTVHTLIDRSSYAGPFLPGFVDREPIVPPAAKRHFQAIDHIVGNVELGKMDEWVDFYKNVMGFTNMAEFIGDDIATDYSALMSKVVANGSRKVKFPLNEPAIAKKKSQIDEYLEFYGGPGVQHIALATNDIIATVDAMREAGVEFLATPDSYYDDPELRARIGEVRAPIEELKARKILVDRDEDGYLLQIFTKPVQDRPTVFFEMIERHGSLGFGKGNFKALFEAIEREQELRGNL</sequence>
<dbReference type="NCBIfam" id="TIGR01263">
    <property type="entry name" value="4HPPD"/>
    <property type="match status" value="1"/>
</dbReference>
<keyword evidence="7" id="KW-0560">Oxidoreductase</keyword>
<dbReference type="InterPro" id="IPR029068">
    <property type="entry name" value="Glyas_Bleomycin-R_OHBP_Dase"/>
</dbReference>
<dbReference type="EC" id="1.13.11.27" evidence="7"/>
<protein>
    <submittedName>
        <fullName evidence="7">4-hydroxyphenylpyruvate dioxygenase</fullName>
        <ecNumber evidence="7">1.13.11.27</ecNumber>
    </submittedName>
</protein>
<evidence type="ECO:0000313" key="8">
    <source>
        <dbReference type="Proteomes" id="UP000587527"/>
    </source>
</evidence>
<dbReference type="InterPro" id="IPR041735">
    <property type="entry name" value="4OHPhenylPyrv_dOase_C"/>
</dbReference>
<comment type="cofactor">
    <cofactor evidence="5">
        <name>Fe cation</name>
        <dbReference type="ChEBI" id="CHEBI:24875"/>
    </cofactor>
    <text evidence="5">Binds 1 Fe cation per subunit.</text>
</comment>
<evidence type="ECO:0000313" key="7">
    <source>
        <dbReference type="EMBL" id="MBB5870719.1"/>
    </source>
</evidence>
<keyword evidence="8" id="KW-1185">Reference proteome</keyword>
<keyword evidence="7" id="KW-0670">Pyruvate</keyword>
<dbReference type="GO" id="GO:0006572">
    <property type="term" value="P:L-tyrosine catabolic process"/>
    <property type="evidence" value="ECO:0007669"/>
    <property type="project" value="TreeGrafter"/>
</dbReference>
<evidence type="ECO:0000256" key="5">
    <source>
        <dbReference type="PIRSR" id="PIRSR009283-1"/>
    </source>
</evidence>
<keyword evidence="2 5" id="KW-0479">Metal-binding</keyword>
<evidence type="ECO:0000256" key="1">
    <source>
        <dbReference type="ARBA" id="ARBA00005877"/>
    </source>
</evidence>
<evidence type="ECO:0000259" key="6">
    <source>
        <dbReference type="PROSITE" id="PS51819"/>
    </source>
</evidence>
<dbReference type="Gene3D" id="3.10.180.10">
    <property type="entry name" value="2,3-Dihydroxybiphenyl 1,2-Dioxygenase, domain 1"/>
    <property type="match status" value="2"/>
</dbReference>